<organism evidence="1 2">
    <name type="scientific">Stylonychia lemnae</name>
    <name type="common">Ciliate</name>
    <dbReference type="NCBI Taxonomy" id="5949"/>
    <lineage>
        <taxon>Eukaryota</taxon>
        <taxon>Sar</taxon>
        <taxon>Alveolata</taxon>
        <taxon>Ciliophora</taxon>
        <taxon>Intramacronucleata</taxon>
        <taxon>Spirotrichea</taxon>
        <taxon>Stichotrichia</taxon>
        <taxon>Sporadotrichida</taxon>
        <taxon>Oxytrichidae</taxon>
        <taxon>Stylonychinae</taxon>
        <taxon>Stylonychia</taxon>
    </lineage>
</organism>
<accession>A0A077ZS86</accession>
<evidence type="ECO:0000313" key="1">
    <source>
        <dbReference type="EMBL" id="CDW72742.1"/>
    </source>
</evidence>
<gene>
    <name evidence="1" type="primary">Contig16912.g18014</name>
    <name evidence="1" type="ORF">STYLEM_1706</name>
</gene>
<reference evidence="1 2" key="1">
    <citation type="submission" date="2014-06" db="EMBL/GenBank/DDBJ databases">
        <authorList>
            <person name="Swart Estienne"/>
        </authorList>
    </citation>
    <scope>NUCLEOTIDE SEQUENCE [LARGE SCALE GENOMIC DNA]</scope>
    <source>
        <strain evidence="1 2">130c</strain>
    </source>
</reference>
<dbReference type="OrthoDB" id="10557183at2759"/>
<keyword evidence="2" id="KW-1185">Reference proteome</keyword>
<sequence length="501" mass="58128">MMICLENTSNNSTCIKSVGTSLNLSSSRGRLQLSLFLAFTLMFTLLQSPVKGQVIINEGNFRLGQLKSELESILAANFREQTKIQEEHERLGLPKPNVEITQQEFLNYAFQLSRGLGIINYYTQTYDCIVNASTLFIRYQNLFESFSGYNSWLEFSLAIGNTSTWYKGCYLNSEGSVLSLYYYVMEYRSLQNYLTYFLPNMLSYAFVVNTWIDKMNALSQQQNTTGLMYYYGMIVRNIFFFPMPEAESFYSGNEYAQFDQNSNLVDDTLTVREMKLEDRFTREFKLKLEKIMKDINNEDWEENPQGDNEQHEDCEETVVGGRDSMIHRKDVIKIKSQNIQVQQQMKLFSLLDYVKFSYQFVYYFVQSMWSYNQNSFFTSCNKNLQGMTNQTILFSNYAALVGSNRSDFKELSFSFVTIFEYIYPISSFCVSASNEVADDTVDRFNILFREPQKIFENSLRRLGSILMNAITVPDCFFNQTLDGICAGTKTGNAVNYILFIS</sequence>
<proteinExistence type="predicted"/>
<dbReference type="Proteomes" id="UP000039865">
    <property type="component" value="Unassembled WGS sequence"/>
</dbReference>
<protein>
    <submittedName>
        <fullName evidence="1">Uncharacterized protein</fullName>
    </submittedName>
</protein>
<dbReference type="EMBL" id="CCKQ01001633">
    <property type="protein sequence ID" value="CDW72742.1"/>
    <property type="molecule type" value="Genomic_DNA"/>
</dbReference>
<name>A0A077ZS86_STYLE</name>
<evidence type="ECO:0000313" key="2">
    <source>
        <dbReference type="Proteomes" id="UP000039865"/>
    </source>
</evidence>
<dbReference type="AlphaFoldDB" id="A0A077ZS86"/>
<dbReference type="InParanoid" id="A0A077ZS86"/>